<organism evidence="2 3">
    <name type="scientific">Leptospira wolffii</name>
    <dbReference type="NCBI Taxonomy" id="409998"/>
    <lineage>
        <taxon>Bacteria</taxon>
        <taxon>Pseudomonadati</taxon>
        <taxon>Spirochaetota</taxon>
        <taxon>Spirochaetia</taxon>
        <taxon>Leptospirales</taxon>
        <taxon>Leptospiraceae</taxon>
        <taxon>Leptospira</taxon>
    </lineage>
</organism>
<comment type="caution">
    <text evidence="2">The sequence shown here is derived from an EMBL/GenBank/DDBJ whole genome shotgun (WGS) entry which is preliminary data.</text>
</comment>
<dbReference type="Pfam" id="PF02630">
    <property type="entry name" value="SCO1-SenC"/>
    <property type="match status" value="1"/>
</dbReference>
<name>A0ABV5BT08_9LEPT</name>
<comment type="similarity">
    <text evidence="1">Belongs to the SCO1/2 family.</text>
</comment>
<reference evidence="2 3" key="1">
    <citation type="submission" date="2024-09" db="EMBL/GenBank/DDBJ databases">
        <title>Taxonomic and Genotyping Characterization of Leptospira Strains isolated from Multiple Sources in Colombia highlights the importance of intermediate species.</title>
        <authorList>
            <person name="Torres Higuera L."/>
            <person name="Rojas Tapias D."/>
            <person name="Jimenez Velasquez S."/>
            <person name="Renjifo Ibanez C."/>
        </authorList>
    </citation>
    <scope>NUCLEOTIDE SEQUENCE [LARGE SCALE GENOMIC DNA]</scope>
    <source>
        <strain evidence="2 3">Lep080</strain>
    </source>
</reference>
<dbReference type="RefSeq" id="WP_135700983.1">
    <property type="nucleotide sequence ID" value="NZ_JBHILI010000012.1"/>
</dbReference>
<keyword evidence="3" id="KW-1185">Reference proteome</keyword>
<proteinExistence type="inferred from homology"/>
<dbReference type="EMBL" id="JBHILJ010000016">
    <property type="protein sequence ID" value="MFB5738472.1"/>
    <property type="molecule type" value="Genomic_DNA"/>
</dbReference>
<sequence length="252" mass="29211">METRSNSKNPFFQGNRIAGLLLILTVFCIGCEPDPKEDYPSEITEFASPKKGTLPLFYGRDLLPVWEIRKDSSPRGIQAFRMKDQGKTEVSESFCKDKITIVSFFFTRCSGICPTITNHLSVIQKRFEKNPEVNILSFSATPDLDTPEVLREYAAKRKIRYEKWRLLTGESEKIYRLARESFNADTPSFRENAKKKLTERDFLHSDHVYLLDGELRLRGIYNGKMRSSMDELSADIETLKREDPFKMDSQIR</sequence>
<dbReference type="InterPro" id="IPR036249">
    <property type="entry name" value="Thioredoxin-like_sf"/>
</dbReference>
<evidence type="ECO:0000313" key="3">
    <source>
        <dbReference type="Proteomes" id="UP001580391"/>
    </source>
</evidence>
<dbReference type="CDD" id="cd02968">
    <property type="entry name" value="SCO"/>
    <property type="match status" value="1"/>
</dbReference>
<dbReference type="InterPro" id="IPR003782">
    <property type="entry name" value="SCO1/SenC"/>
</dbReference>
<evidence type="ECO:0000313" key="2">
    <source>
        <dbReference type="EMBL" id="MFB5738472.1"/>
    </source>
</evidence>
<protein>
    <submittedName>
        <fullName evidence="2">SCO family protein</fullName>
    </submittedName>
</protein>
<dbReference type="PANTHER" id="PTHR12151:SF25">
    <property type="entry name" value="LINALOOL DEHYDRATASE_ISOMERASE DOMAIN-CONTAINING PROTEIN"/>
    <property type="match status" value="1"/>
</dbReference>
<dbReference type="SUPFAM" id="SSF52833">
    <property type="entry name" value="Thioredoxin-like"/>
    <property type="match status" value="1"/>
</dbReference>
<dbReference type="Proteomes" id="UP001580391">
    <property type="component" value="Unassembled WGS sequence"/>
</dbReference>
<dbReference type="PANTHER" id="PTHR12151">
    <property type="entry name" value="ELECTRON TRANSPORT PROTIN SCO1/SENC FAMILY MEMBER"/>
    <property type="match status" value="1"/>
</dbReference>
<dbReference type="Gene3D" id="3.40.30.10">
    <property type="entry name" value="Glutaredoxin"/>
    <property type="match status" value="1"/>
</dbReference>
<evidence type="ECO:0000256" key="1">
    <source>
        <dbReference type="ARBA" id="ARBA00010996"/>
    </source>
</evidence>
<accession>A0ABV5BT08</accession>
<gene>
    <name evidence="2" type="ORF">ACE5IX_18290</name>
</gene>